<keyword evidence="4" id="KW-1185">Reference proteome</keyword>
<reference evidence="3 4" key="1">
    <citation type="submission" date="2024-07" db="EMBL/GenBank/DDBJ databases">
        <authorList>
            <person name="Akdeniz Z."/>
        </authorList>
    </citation>
    <scope>NUCLEOTIDE SEQUENCE [LARGE SCALE GENOMIC DNA]</scope>
</reference>
<protein>
    <submittedName>
        <fullName evidence="3">ADP-ribosylation_factor</fullName>
    </submittedName>
</protein>
<keyword evidence="1" id="KW-0547">Nucleotide-binding</keyword>
<dbReference type="Proteomes" id="UP001642409">
    <property type="component" value="Unassembled WGS sequence"/>
</dbReference>
<dbReference type="Gene3D" id="3.40.50.300">
    <property type="entry name" value="P-loop containing nucleotide triphosphate hydrolases"/>
    <property type="match status" value="1"/>
</dbReference>
<dbReference type="InterPro" id="IPR027417">
    <property type="entry name" value="P-loop_NTPase"/>
</dbReference>
<accession>A0ABP1KPU9</accession>
<evidence type="ECO:0000313" key="4">
    <source>
        <dbReference type="Proteomes" id="UP001642409"/>
    </source>
</evidence>
<dbReference type="SMART" id="SM00177">
    <property type="entry name" value="ARF"/>
    <property type="match status" value="1"/>
</dbReference>
<dbReference type="SUPFAM" id="SSF52540">
    <property type="entry name" value="P-loop containing nucleoside triphosphate hydrolases"/>
    <property type="match status" value="1"/>
</dbReference>
<proteinExistence type="predicted"/>
<name>A0ABP1KPU9_9EUKA</name>
<organism evidence="3 4">
    <name type="scientific">Hexamita inflata</name>
    <dbReference type="NCBI Taxonomy" id="28002"/>
    <lineage>
        <taxon>Eukaryota</taxon>
        <taxon>Metamonada</taxon>
        <taxon>Diplomonadida</taxon>
        <taxon>Hexamitidae</taxon>
        <taxon>Hexamitinae</taxon>
        <taxon>Hexamita</taxon>
    </lineage>
</organism>
<evidence type="ECO:0000256" key="1">
    <source>
        <dbReference type="ARBA" id="ARBA00022741"/>
    </source>
</evidence>
<sequence>MGSVSTNVGTNACTKKFLMVGKCGSGKSSIIKIIAPNFKFPVQNIKLNSNICYLMSYFLFGNYHSDHFQMFCKDITGLIFVLDSSCIYADVKYYLDLFMKQQEVQKSKILILANKCDLENAMTKDQIYEELNLESYKGQLLLQMCSTITKQGIKEGIKWLTG</sequence>
<dbReference type="PANTHER" id="PTHR11711">
    <property type="entry name" value="ADP RIBOSYLATION FACTOR-RELATED"/>
    <property type="match status" value="1"/>
</dbReference>
<dbReference type="InterPro" id="IPR024156">
    <property type="entry name" value="Small_GTPase_ARF"/>
</dbReference>
<evidence type="ECO:0000256" key="2">
    <source>
        <dbReference type="ARBA" id="ARBA00023134"/>
    </source>
</evidence>
<dbReference type="InterPro" id="IPR006689">
    <property type="entry name" value="Small_GTPase_ARF/SAR"/>
</dbReference>
<keyword evidence="2" id="KW-0342">GTP-binding</keyword>
<gene>
    <name evidence="3" type="ORF">HINF_LOCUS52666</name>
</gene>
<evidence type="ECO:0000313" key="3">
    <source>
        <dbReference type="EMBL" id="CAL6066755.1"/>
    </source>
</evidence>
<comment type="caution">
    <text evidence="3">The sequence shown here is derived from an EMBL/GenBank/DDBJ whole genome shotgun (WGS) entry which is preliminary data.</text>
</comment>
<dbReference type="Pfam" id="PF00025">
    <property type="entry name" value="Arf"/>
    <property type="match status" value="1"/>
</dbReference>
<dbReference type="EMBL" id="CAXDID020000264">
    <property type="protein sequence ID" value="CAL6066755.1"/>
    <property type="molecule type" value="Genomic_DNA"/>
</dbReference>